<dbReference type="GO" id="GO:0003723">
    <property type="term" value="F:RNA binding"/>
    <property type="evidence" value="ECO:0007669"/>
    <property type="project" value="InterPro"/>
</dbReference>
<dbReference type="FunFam" id="1.25.40.10:FF:000158">
    <property type="entry name" value="pentatricopeptide repeat-containing protein At2g33680"/>
    <property type="match status" value="1"/>
</dbReference>
<keyword evidence="3" id="KW-0430">Lectin</keyword>
<dbReference type="InterPro" id="IPR036404">
    <property type="entry name" value="Jacalin-like_lectin_dom_sf"/>
</dbReference>
<reference evidence="8 9" key="1">
    <citation type="journal article" date="2021" name="Commun. Biol.">
        <title>The genome of Shorea leprosula (Dipterocarpaceae) highlights the ecological relevance of drought in aseasonal tropical rainforests.</title>
        <authorList>
            <person name="Ng K.K.S."/>
            <person name="Kobayashi M.J."/>
            <person name="Fawcett J.A."/>
            <person name="Hatakeyama M."/>
            <person name="Paape T."/>
            <person name="Ng C.H."/>
            <person name="Ang C.C."/>
            <person name="Tnah L.H."/>
            <person name="Lee C.T."/>
            <person name="Nishiyama T."/>
            <person name="Sese J."/>
            <person name="O'Brien M.J."/>
            <person name="Copetti D."/>
            <person name="Mohd Noor M.I."/>
            <person name="Ong R.C."/>
            <person name="Putra M."/>
            <person name="Sireger I.Z."/>
            <person name="Indrioko S."/>
            <person name="Kosugi Y."/>
            <person name="Izuno A."/>
            <person name="Isagi Y."/>
            <person name="Lee S.L."/>
            <person name="Shimizu K.K."/>
        </authorList>
    </citation>
    <scope>NUCLEOTIDE SEQUENCE [LARGE SCALE GENOMIC DNA]</scope>
    <source>
        <strain evidence="8">214</strain>
    </source>
</reference>
<dbReference type="EMBL" id="BPVZ01000219">
    <property type="protein sequence ID" value="GKV46963.1"/>
    <property type="molecule type" value="Genomic_DNA"/>
</dbReference>
<dbReference type="PANTHER" id="PTHR47926">
    <property type="entry name" value="PENTATRICOPEPTIDE REPEAT-CONTAINING PROTEIN"/>
    <property type="match status" value="1"/>
</dbReference>
<dbReference type="InterPro" id="IPR032867">
    <property type="entry name" value="DYW_dom"/>
</dbReference>
<keyword evidence="4" id="KW-0677">Repeat</keyword>
<protein>
    <recommendedName>
        <fullName evidence="7">Jacalin-type lectin domain-containing protein</fullName>
    </recommendedName>
</protein>
<dbReference type="Pfam" id="PF13041">
    <property type="entry name" value="PPR_2"/>
    <property type="match status" value="1"/>
</dbReference>
<dbReference type="FunFam" id="2.100.10.30:FF:000001">
    <property type="entry name" value="Jacalin-related lectin 33"/>
    <property type="match status" value="2"/>
</dbReference>
<dbReference type="NCBIfam" id="TIGR00756">
    <property type="entry name" value="PPR"/>
    <property type="match status" value="4"/>
</dbReference>
<dbReference type="Pfam" id="PF14432">
    <property type="entry name" value="DYW_deaminase"/>
    <property type="match status" value="1"/>
</dbReference>
<dbReference type="PROSITE" id="PS51752">
    <property type="entry name" value="JACALIN_LECTIN"/>
    <property type="match status" value="2"/>
</dbReference>
<evidence type="ECO:0000259" key="7">
    <source>
        <dbReference type="PROSITE" id="PS51752"/>
    </source>
</evidence>
<evidence type="ECO:0000256" key="4">
    <source>
        <dbReference type="ARBA" id="ARBA00022737"/>
    </source>
</evidence>
<dbReference type="Proteomes" id="UP001054252">
    <property type="component" value="Unassembled WGS sequence"/>
</dbReference>
<feature type="region of interest" description="Disordered" evidence="6">
    <location>
        <begin position="776"/>
        <end position="837"/>
    </location>
</feature>
<dbReference type="Pfam" id="PF01419">
    <property type="entry name" value="Jacalin"/>
    <property type="match status" value="2"/>
</dbReference>
<feature type="domain" description="Jacalin-type lectin" evidence="7">
    <location>
        <begin position="1072"/>
        <end position="1214"/>
    </location>
</feature>
<feature type="repeat" description="PPR" evidence="5">
    <location>
        <begin position="328"/>
        <end position="362"/>
    </location>
</feature>
<accession>A0AAV5MBU2</accession>
<dbReference type="InterPro" id="IPR011990">
    <property type="entry name" value="TPR-like_helical_dom_sf"/>
</dbReference>
<dbReference type="SMART" id="SM00915">
    <property type="entry name" value="Jacalin"/>
    <property type="match status" value="2"/>
</dbReference>
<name>A0AAV5MBU2_9ROSI</name>
<dbReference type="SUPFAM" id="SSF51101">
    <property type="entry name" value="Mannose-binding lectins"/>
    <property type="match status" value="2"/>
</dbReference>
<dbReference type="GO" id="GO:0008270">
    <property type="term" value="F:zinc ion binding"/>
    <property type="evidence" value="ECO:0007669"/>
    <property type="project" value="InterPro"/>
</dbReference>
<dbReference type="InterPro" id="IPR002885">
    <property type="entry name" value="PPR_rpt"/>
</dbReference>
<organism evidence="8 9">
    <name type="scientific">Rubroshorea leprosula</name>
    <dbReference type="NCBI Taxonomy" id="152421"/>
    <lineage>
        <taxon>Eukaryota</taxon>
        <taxon>Viridiplantae</taxon>
        <taxon>Streptophyta</taxon>
        <taxon>Embryophyta</taxon>
        <taxon>Tracheophyta</taxon>
        <taxon>Spermatophyta</taxon>
        <taxon>Magnoliopsida</taxon>
        <taxon>eudicotyledons</taxon>
        <taxon>Gunneridae</taxon>
        <taxon>Pentapetalae</taxon>
        <taxon>rosids</taxon>
        <taxon>malvids</taxon>
        <taxon>Malvales</taxon>
        <taxon>Dipterocarpaceae</taxon>
        <taxon>Rubroshorea</taxon>
    </lineage>
</organism>
<evidence type="ECO:0000313" key="9">
    <source>
        <dbReference type="Proteomes" id="UP001054252"/>
    </source>
</evidence>
<feature type="repeat" description="PPR" evidence="5">
    <location>
        <begin position="293"/>
        <end position="327"/>
    </location>
</feature>
<dbReference type="GO" id="GO:0030246">
    <property type="term" value="F:carbohydrate binding"/>
    <property type="evidence" value="ECO:0007669"/>
    <property type="project" value="UniProtKB-KW"/>
</dbReference>
<evidence type="ECO:0000256" key="2">
    <source>
        <dbReference type="ARBA" id="ARBA00006643"/>
    </source>
</evidence>
<proteinExistence type="inferred from homology"/>
<evidence type="ECO:0000256" key="5">
    <source>
        <dbReference type="PROSITE-ProRule" id="PRU00708"/>
    </source>
</evidence>
<dbReference type="InterPro" id="IPR046960">
    <property type="entry name" value="PPR_At4g14850-like_plant"/>
</dbReference>
<dbReference type="Gene3D" id="2.100.10.30">
    <property type="entry name" value="Jacalin-like lectin domain"/>
    <property type="match status" value="2"/>
</dbReference>
<keyword evidence="9" id="KW-1185">Reference proteome</keyword>
<dbReference type="Pfam" id="PF01535">
    <property type="entry name" value="PPR"/>
    <property type="match status" value="5"/>
</dbReference>
<gene>
    <name evidence="8" type="ORF">SLEP1_g53918</name>
</gene>
<dbReference type="GO" id="GO:0009451">
    <property type="term" value="P:RNA modification"/>
    <property type="evidence" value="ECO:0007669"/>
    <property type="project" value="InterPro"/>
</dbReference>
<sequence>MENLMIPSSASRRLVIIPPKQESVSEFLEKPTIAALSYSKNPNPKNHRHPFDLPWQKRGRLSECITTLDAISKTGSKVRANTFSNLLQSCIDYGSVDLGRQLHSRIDLVDKMRERNLYTWSAMIGACSREQSWREVVELFFFMMNDGMVPDDFLFPKILEACANCGDVCGKLGLARRFFDGMDERDTVVMEHDGLGYCQKGLAQNGRTDQALDLFKEMLLEGVTANDVTIVSAISACTSSRGLKTGWKFVLLLLRWVSLMKWRLGIPSLARILGTGKQKLLGKFLTESKAGKDVFTWNSMIGGYSQAGYCGKAYELFMKMQDSNVKPDVIMWNAMIYGYIKKGDEDQAINLFQQMEKDGKIKQNAASWNSLIAGYVQLGEKDTVLDLVAAKKVKEIHCCVLRRKLDTLPVTNSLIDTDAKSGYVLHGFSDAALCLVSQMTESGLKPNRATFSSIILAHGIIGMVDEGEQVFSSITNNYGIIPSAEHYSAMIDLYGHSGRFGEAIKFIEDAPTEPDSSIWASLLTASRMRGNIGLTVLAGEHLLNLGPGNILIQRLMLQIYAFCGKLEDTSKVRALGQSWIEEEEKEEIGGVHGEKLALAFALIGSPSVPKRIRIVKNMRIMATVLVVIIDKVNMKNPKIVCLDHLLGKPVSFLDARNNLLLWENIQGYRREISRASAACIWNPHKLQLYNLSQLVQQSTFAGSFFAAGKMSFEQDGKMPVPVGVASWRNEDGSLVHSRSFMASGTDNVGYSVIQGRVGQDYDIFLAVKQKDTFGNPKPSLKDAFGSPKLSLKDASGNPKPSRKDAYGNPKPSLFYRQHSSSSSDNSSDEETKEKVWKPKIDELPSKLEGSTSFDELPSKLEGITRLGSLGCTVEGTIRLGPWGGTGGNAFDDGTYTGIRQINLSRNVGIVWMKVCYDCDGQAVWGSKHGGTGGFKNDKIIFDYPSEILTHIWGTYGPLMYMGPNIIKSLTFYTNKGKHGPFGEEQGPSFTNQMNEGKIIGFHGREGLFLDAIGVHVIEGKVPPPKPPLPRAIIQNQRPLAEIEYSPWSNKLVLAKRETAEEVPVGVVKEPLPCGPGPWGGDGGKSWDDGVFSGIKQIFVTKTEAICSIQIEYDRNGQSLWSVKHGGHSGTTTHRVKLNYPHEMLTRISGYYGCIKEENITVVRSLTFYTSRGTYGPFGEEIGTYFTSALTDGKVVGFHGRSSMYLDAIGVHIQHWLGNHKTGKSSLFKIF</sequence>
<evidence type="ECO:0000256" key="1">
    <source>
        <dbReference type="ARBA" id="ARBA00006568"/>
    </source>
</evidence>
<feature type="domain" description="Jacalin-type lectin" evidence="7">
    <location>
        <begin position="876"/>
        <end position="1018"/>
    </location>
</feature>
<evidence type="ECO:0000256" key="6">
    <source>
        <dbReference type="SAM" id="MobiDB-lite"/>
    </source>
</evidence>
<comment type="similarity">
    <text evidence="1">Belongs to the jacalin lectin family.</text>
</comment>
<dbReference type="InterPro" id="IPR001229">
    <property type="entry name" value="Jacalin-like_lectin_dom"/>
</dbReference>
<dbReference type="PROSITE" id="PS51375">
    <property type="entry name" value="PPR"/>
    <property type="match status" value="3"/>
</dbReference>
<evidence type="ECO:0000313" key="8">
    <source>
        <dbReference type="EMBL" id="GKV46963.1"/>
    </source>
</evidence>
<dbReference type="GO" id="GO:0099402">
    <property type="term" value="P:plant organ development"/>
    <property type="evidence" value="ECO:0007669"/>
    <property type="project" value="UniProtKB-ARBA"/>
</dbReference>
<evidence type="ECO:0000256" key="3">
    <source>
        <dbReference type="ARBA" id="ARBA00022734"/>
    </source>
</evidence>
<comment type="similarity">
    <text evidence="2">Belongs to the PPR family. PCMP-H subfamily.</text>
</comment>
<dbReference type="CDD" id="cd09612">
    <property type="entry name" value="Jacalin"/>
    <property type="match status" value="2"/>
</dbReference>
<dbReference type="AlphaFoldDB" id="A0AAV5MBU2"/>
<dbReference type="Gene3D" id="1.25.40.10">
    <property type="entry name" value="Tetratricopeptide repeat domain"/>
    <property type="match status" value="4"/>
</dbReference>
<feature type="repeat" description="PPR" evidence="5">
    <location>
        <begin position="116"/>
        <end position="150"/>
    </location>
</feature>
<comment type="caution">
    <text evidence="8">The sequence shown here is derived from an EMBL/GenBank/DDBJ whole genome shotgun (WGS) entry which is preliminary data.</text>
</comment>
<dbReference type="InterPro" id="IPR033734">
    <property type="entry name" value="Jacalin-like_lectin_dom_plant"/>
</dbReference>